<organism evidence="1 2">
    <name type="scientific">Mytilus galloprovincialis</name>
    <name type="common">Mediterranean mussel</name>
    <dbReference type="NCBI Taxonomy" id="29158"/>
    <lineage>
        <taxon>Eukaryota</taxon>
        <taxon>Metazoa</taxon>
        <taxon>Spiralia</taxon>
        <taxon>Lophotrochozoa</taxon>
        <taxon>Mollusca</taxon>
        <taxon>Bivalvia</taxon>
        <taxon>Autobranchia</taxon>
        <taxon>Pteriomorphia</taxon>
        <taxon>Mytilida</taxon>
        <taxon>Mytiloidea</taxon>
        <taxon>Mytilidae</taxon>
        <taxon>Mytilinae</taxon>
        <taxon>Mytilus</taxon>
    </lineage>
</organism>
<gene>
    <name evidence="1" type="ORF">MGAL_10B070173</name>
</gene>
<reference evidence="1" key="1">
    <citation type="submission" date="2018-11" db="EMBL/GenBank/DDBJ databases">
        <authorList>
            <person name="Alioto T."/>
            <person name="Alioto T."/>
        </authorList>
    </citation>
    <scope>NUCLEOTIDE SEQUENCE</scope>
</reference>
<dbReference type="EMBL" id="UYJE01002153">
    <property type="protein sequence ID" value="VDI08199.1"/>
    <property type="molecule type" value="Genomic_DNA"/>
</dbReference>
<dbReference type="SUPFAM" id="SSF48403">
    <property type="entry name" value="Ankyrin repeat"/>
    <property type="match status" value="1"/>
</dbReference>
<dbReference type="AlphaFoldDB" id="A0A8B6CRM5"/>
<dbReference type="Pfam" id="PF13857">
    <property type="entry name" value="Ank_5"/>
    <property type="match status" value="1"/>
</dbReference>
<dbReference type="Gene3D" id="1.25.40.20">
    <property type="entry name" value="Ankyrin repeat-containing domain"/>
    <property type="match status" value="1"/>
</dbReference>
<evidence type="ECO:0000313" key="2">
    <source>
        <dbReference type="Proteomes" id="UP000596742"/>
    </source>
</evidence>
<name>A0A8B6CRM5_MYTGA</name>
<keyword evidence="2" id="KW-1185">Reference proteome</keyword>
<protein>
    <submittedName>
        <fullName evidence="1">Uncharacterized protein</fullName>
    </submittedName>
</protein>
<accession>A0A8B6CRM5</accession>
<dbReference type="InterPro" id="IPR002110">
    <property type="entry name" value="Ankyrin_rpt"/>
</dbReference>
<dbReference type="SMART" id="SM00248">
    <property type="entry name" value="ANK"/>
    <property type="match status" value="2"/>
</dbReference>
<comment type="caution">
    <text evidence="1">The sequence shown here is derived from an EMBL/GenBank/DDBJ whole genome shotgun (WGS) entry which is preliminary data.</text>
</comment>
<proteinExistence type="predicted"/>
<evidence type="ECO:0000313" key="1">
    <source>
        <dbReference type="EMBL" id="VDI08199.1"/>
    </source>
</evidence>
<dbReference type="InterPro" id="IPR036770">
    <property type="entry name" value="Ankyrin_rpt-contain_sf"/>
</dbReference>
<sequence>MANLIFDQQTDRYIEKDAFTVLHFAISHANIDVVKHMIKNDGSALNYRTRSGLSALQLAITKKNVAIFKLCAKHLKIENEQNLPNFVMLFQAYEILNVSF</sequence>
<dbReference type="Proteomes" id="UP000596742">
    <property type="component" value="Unassembled WGS sequence"/>
</dbReference>